<gene>
    <name evidence="2" type="ORF">G3V02_000309</name>
</gene>
<accession>A0A5I2X5I8</accession>
<dbReference type="EMBL" id="DAARBX010000001">
    <property type="protein sequence ID" value="HAE1791674.1"/>
    <property type="molecule type" value="Genomic_DNA"/>
</dbReference>
<reference evidence="2" key="1">
    <citation type="journal article" date="2018" name="Genome Biol.">
        <title>SKESA: strategic k-mer extension for scrupulous assemblies.</title>
        <authorList>
            <person name="Souvorov A."/>
            <person name="Agarwala R."/>
            <person name="Lipman D.J."/>
        </authorList>
    </citation>
    <scope>NUCLEOTIDE SEQUENCE</scope>
    <source>
        <strain evidence="2">BCW_2640</strain>
    </source>
</reference>
<organism evidence="2">
    <name type="scientific">Salmonella enterica subsp. enterica serovar Ank</name>
    <dbReference type="NCBI Taxonomy" id="1173578"/>
    <lineage>
        <taxon>Bacteria</taxon>
        <taxon>Pseudomonadati</taxon>
        <taxon>Pseudomonadota</taxon>
        <taxon>Gammaproteobacteria</taxon>
        <taxon>Enterobacterales</taxon>
        <taxon>Enterobacteriaceae</taxon>
        <taxon>Salmonella</taxon>
    </lineage>
</organism>
<name>A0A5I2X5I8_SALET</name>
<keyword evidence="1" id="KW-0732">Signal</keyword>
<feature type="signal peptide" evidence="1">
    <location>
        <begin position="1"/>
        <end position="18"/>
    </location>
</feature>
<evidence type="ECO:0000256" key="1">
    <source>
        <dbReference type="SAM" id="SignalP"/>
    </source>
</evidence>
<protein>
    <submittedName>
        <fullName evidence="2">Type II and III secretion system protein</fullName>
    </submittedName>
</protein>
<dbReference type="PROSITE" id="PS51257">
    <property type="entry name" value="PROKAR_LIPOPROTEIN"/>
    <property type="match status" value="1"/>
</dbReference>
<feature type="chain" id="PRO_5030126223" evidence="1">
    <location>
        <begin position="19"/>
        <end position="486"/>
    </location>
</feature>
<dbReference type="AlphaFoldDB" id="A0A5I2X5I8"/>
<reference evidence="2" key="2">
    <citation type="submission" date="2018-07" db="EMBL/GenBank/DDBJ databases">
        <authorList>
            <consortium name="NCBI Pathogen Detection Project"/>
        </authorList>
    </citation>
    <scope>NUCLEOTIDE SEQUENCE</scope>
    <source>
        <strain evidence="2">BCW_2640</strain>
    </source>
</reference>
<proteinExistence type="predicted"/>
<comment type="caution">
    <text evidence="2">The sequence shown here is derived from an EMBL/GenBank/DDBJ whole genome shotgun (WGS) entry which is preliminary data.</text>
</comment>
<sequence>MKLKILVVACVLALQGCAGTFDRNFSDSDFIQNNSIPDTSNYKQKPYIKYNKAFLGKKTVYSEKQKKLLNKRVSINTYEQTSLRTLLEVVSQQVGSSFKINETMPGAKSENVPSEAVNEPMNVNFDGSLAEFIRYVSALYDVEVELTDENIIRASTYSTYAINLDFYGQDNKFETTMDLSGNEATSSGGLSGKSEIKFESTFWTDVEDMVKKYISSGVYNIFKDASVLTFSARPSEYRSLQKVLNEYQKLNSRQYVVSYMIFVLDKNKVNSLKAGANLSYKNGGTNIGINTSLLQTIAGGLTVGRDFYSGTDPKLTIGAQLDATYQLTGNKILQKGTFVTRNNTPIPLNLTNSQYFISGRTTTLNDNFANTEVQTSQIITGTSFFLTPRALSDGRIEVASGFTKKVLNSIDLLDNVQLPNVTTSEMFNTSVVSPGSLVVVARYDSGQETDQRSAMLIGGGRDKENTDNTILMVVGIDNFKVPFVEQ</sequence>
<evidence type="ECO:0000313" key="2">
    <source>
        <dbReference type="EMBL" id="HAE1791674.1"/>
    </source>
</evidence>